<dbReference type="KEGG" id="fau:Fraau_3239"/>
<accession>H8L254</accession>
<dbReference type="eggNOG" id="ENOG5030SK7">
    <property type="taxonomic scope" value="Bacteria"/>
</dbReference>
<dbReference type="OrthoDB" id="5945198at2"/>
<gene>
    <name evidence="2" type="ordered locus">Fraau_3239</name>
</gene>
<name>H8L254_FRAAD</name>
<keyword evidence="3" id="KW-1185">Reference proteome</keyword>
<dbReference type="RefSeq" id="WP_014404564.1">
    <property type="nucleotide sequence ID" value="NC_017033.1"/>
</dbReference>
<dbReference type="Proteomes" id="UP000005234">
    <property type="component" value="Chromosome"/>
</dbReference>
<reference evidence="2" key="1">
    <citation type="submission" date="2012-02" db="EMBL/GenBank/DDBJ databases">
        <title>The complete genome of Frateuria aurantia DSM 6220.</title>
        <authorList>
            <consortium name="US DOE Joint Genome Institute (JGI-PGF)"/>
            <person name="Lucas S."/>
            <person name="Copeland A."/>
            <person name="Lapidus A."/>
            <person name="Glavina del Rio T."/>
            <person name="Dalin E."/>
            <person name="Tice H."/>
            <person name="Bruce D."/>
            <person name="Goodwin L."/>
            <person name="Pitluck S."/>
            <person name="Peters L."/>
            <person name="Ovchinnikova G."/>
            <person name="Teshima H."/>
            <person name="Kyrpides N."/>
            <person name="Mavromatis K."/>
            <person name="Ivanova N."/>
            <person name="Brettin T."/>
            <person name="Detter J.C."/>
            <person name="Han C."/>
            <person name="Larimer F."/>
            <person name="Land M."/>
            <person name="Hauser L."/>
            <person name="Markowitz V."/>
            <person name="Cheng J.-F."/>
            <person name="Hugenholtz P."/>
            <person name="Woyke T."/>
            <person name="Wu D."/>
            <person name="Brambilla E."/>
            <person name="Klenk H.-P."/>
            <person name="Eisen J.A."/>
        </authorList>
    </citation>
    <scope>NUCLEOTIDE SEQUENCE</scope>
    <source>
        <strain evidence="2">DSM 6220</strain>
    </source>
</reference>
<evidence type="ECO:0000313" key="3">
    <source>
        <dbReference type="Proteomes" id="UP000005234"/>
    </source>
</evidence>
<dbReference type="AlphaFoldDB" id="H8L254"/>
<organism evidence="2 3">
    <name type="scientific">Frateuria aurantia (strain ATCC 33424 / DSM 6220 / KCTC 2777 / LMG 1558 / NBRC 3245 / NCIMB 13370)</name>
    <name type="common">Acetobacter aurantius</name>
    <dbReference type="NCBI Taxonomy" id="767434"/>
    <lineage>
        <taxon>Bacteria</taxon>
        <taxon>Pseudomonadati</taxon>
        <taxon>Pseudomonadota</taxon>
        <taxon>Gammaproteobacteria</taxon>
        <taxon>Lysobacterales</taxon>
        <taxon>Rhodanobacteraceae</taxon>
        <taxon>Frateuria</taxon>
    </lineage>
</organism>
<evidence type="ECO:0000313" key="2">
    <source>
        <dbReference type="EMBL" id="AFC87562.1"/>
    </source>
</evidence>
<protein>
    <submittedName>
        <fullName evidence="2">Uncharacterized protein</fullName>
    </submittedName>
</protein>
<feature type="chain" id="PRO_5003614841" evidence="1">
    <location>
        <begin position="25"/>
        <end position="341"/>
    </location>
</feature>
<dbReference type="HOGENOM" id="CLU_813175_0_0_6"/>
<dbReference type="EMBL" id="CP003350">
    <property type="protein sequence ID" value="AFC87562.1"/>
    <property type="molecule type" value="Genomic_DNA"/>
</dbReference>
<proteinExistence type="predicted"/>
<evidence type="ECO:0000256" key="1">
    <source>
        <dbReference type="SAM" id="SignalP"/>
    </source>
</evidence>
<feature type="signal peptide" evidence="1">
    <location>
        <begin position="1"/>
        <end position="24"/>
    </location>
</feature>
<sequence>MKTWRVIASLAIAVAGATTAAAQAAERHKAHPATVSKPTAQQALRGFQHDLISLLALRAEASPLLAAAEMARALNDESLAAKFPALLGRAARAPGAGPYVTWEQLVDCDPKIRDCPRSEALDHLLEQAPDNAAGWLLKLGQDRQDMRGDAARADLAKAAASATYDDYVGASKGALASAAAILPPPPATYDAAKGGSAAGVIYLLVSSVGETLPRPVLPVVADYCEKNASDASIKADCLKLAKVLDWASSPLARSLGLHLRQTLSDDANEQEEARRAWNSLVWQVQNFAVLSAKAQTDPALAQYLLGLVHTGGTEMSLIYSALRNQNIPLDAPSGWTPGPNS</sequence>
<keyword evidence="1" id="KW-0732">Signal</keyword>